<dbReference type="EMBL" id="RKHL01000001">
    <property type="protein sequence ID" value="ROR80631.1"/>
    <property type="molecule type" value="Genomic_DNA"/>
</dbReference>
<evidence type="ECO:0000256" key="1">
    <source>
        <dbReference type="SAM" id="MobiDB-lite"/>
    </source>
</evidence>
<protein>
    <submittedName>
        <fullName evidence="2">Uncharacterized protein</fullName>
    </submittedName>
</protein>
<dbReference type="RefSeq" id="WP_085511889.1">
    <property type="nucleotide sequence ID" value="NZ_FXAP01000003.1"/>
</dbReference>
<evidence type="ECO:0000313" key="2">
    <source>
        <dbReference type="EMBL" id="ROR80631.1"/>
    </source>
</evidence>
<sequence length="104" mass="10565">MSSITRSHAAHTRITAPLRAVPLTEPMPSRRDEAAEQGVVAERVSATAHVAAGAAGVDLTASVEPTQAPAAGADGTDAGTGLRFLGAGWAADAAVFAQYRRRGN</sequence>
<keyword evidence="3" id="KW-1185">Reference proteome</keyword>
<comment type="caution">
    <text evidence="2">The sequence shown here is derived from an EMBL/GenBank/DDBJ whole genome shotgun (WGS) entry which is preliminary data.</text>
</comment>
<reference evidence="2 3" key="1">
    <citation type="submission" date="2018-11" db="EMBL/GenBank/DDBJ databases">
        <title>Sequencing the genomes of 1000 actinobacteria strains.</title>
        <authorList>
            <person name="Klenk H.-P."/>
        </authorList>
    </citation>
    <scope>NUCLEOTIDE SEQUENCE [LARGE SCALE GENOMIC DNA]</scope>
    <source>
        <strain evidence="2 3">DSM 14012</strain>
    </source>
</reference>
<dbReference type="Proteomes" id="UP000266915">
    <property type="component" value="Unassembled WGS sequence"/>
</dbReference>
<accession>A0A3N2BZG3</accession>
<name>A0A3N2BZG3_9MICO</name>
<evidence type="ECO:0000313" key="3">
    <source>
        <dbReference type="Proteomes" id="UP000266915"/>
    </source>
</evidence>
<feature type="region of interest" description="Disordered" evidence="1">
    <location>
        <begin position="1"/>
        <end position="37"/>
    </location>
</feature>
<proteinExistence type="predicted"/>
<gene>
    <name evidence="2" type="ORF">EDD42_0673</name>
</gene>
<organism evidence="2 3">
    <name type="scientific">Plantibacter flavus</name>
    <dbReference type="NCBI Taxonomy" id="150123"/>
    <lineage>
        <taxon>Bacteria</taxon>
        <taxon>Bacillati</taxon>
        <taxon>Actinomycetota</taxon>
        <taxon>Actinomycetes</taxon>
        <taxon>Micrococcales</taxon>
        <taxon>Microbacteriaceae</taxon>
        <taxon>Plantibacter</taxon>
    </lineage>
</organism>
<dbReference type="AlphaFoldDB" id="A0A3N2BZG3"/>